<organism evidence="3 4">
    <name type="scientific">Muricoccus pecuniae</name>
    <dbReference type="NCBI Taxonomy" id="693023"/>
    <lineage>
        <taxon>Bacteria</taxon>
        <taxon>Pseudomonadati</taxon>
        <taxon>Pseudomonadota</taxon>
        <taxon>Alphaproteobacteria</taxon>
        <taxon>Acetobacterales</taxon>
        <taxon>Roseomonadaceae</taxon>
        <taxon>Muricoccus</taxon>
    </lineage>
</organism>
<proteinExistence type="predicted"/>
<feature type="signal peptide" evidence="2">
    <location>
        <begin position="1"/>
        <end position="22"/>
    </location>
</feature>
<evidence type="ECO:0000256" key="1">
    <source>
        <dbReference type="SAM" id="MobiDB-lite"/>
    </source>
</evidence>
<dbReference type="EMBL" id="JACIJD010000006">
    <property type="protein sequence ID" value="MBB5693649.1"/>
    <property type="molecule type" value="Genomic_DNA"/>
</dbReference>
<reference evidence="3 4" key="1">
    <citation type="submission" date="2020-08" db="EMBL/GenBank/DDBJ databases">
        <title>Genomic Encyclopedia of Type Strains, Phase IV (KMG-IV): sequencing the most valuable type-strain genomes for metagenomic binning, comparative biology and taxonomic classification.</title>
        <authorList>
            <person name="Goeker M."/>
        </authorList>
    </citation>
    <scope>NUCLEOTIDE SEQUENCE [LARGE SCALE GENOMIC DNA]</scope>
    <source>
        <strain evidence="3 4">DSM 25622</strain>
    </source>
</reference>
<feature type="region of interest" description="Disordered" evidence="1">
    <location>
        <begin position="20"/>
        <end position="69"/>
    </location>
</feature>
<dbReference type="AlphaFoldDB" id="A0A840Y4E3"/>
<sequence>MTLPAPLLPALLATLIGGAAFAQTPPSPTPPAPAPAPSSPPMTEMPGSSGISPMPPRRDCERAPPSPTS</sequence>
<comment type="caution">
    <text evidence="3">The sequence shown here is derived from an EMBL/GenBank/DDBJ whole genome shotgun (WGS) entry which is preliminary data.</text>
</comment>
<name>A0A840Y4E3_9PROT</name>
<feature type="chain" id="PRO_5032999769" evidence="2">
    <location>
        <begin position="23"/>
        <end position="69"/>
    </location>
</feature>
<dbReference type="RefSeq" id="WP_184516208.1">
    <property type="nucleotide sequence ID" value="NZ_JACIJD010000006.1"/>
</dbReference>
<gene>
    <name evidence="3" type="ORF">FHS87_001682</name>
</gene>
<feature type="compositionally biased region" description="Pro residues" evidence="1">
    <location>
        <begin position="25"/>
        <end position="40"/>
    </location>
</feature>
<evidence type="ECO:0000313" key="3">
    <source>
        <dbReference type="EMBL" id="MBB5693649.1"/>
    </source>
</evidence>
<accession>A0A840Y4E3</accession>
<evidence type="ECO:0000313" key="4">
    <source>
        <dbReference type="Proteomes" id="UP000580654"/>
    </source>
</evidence>
<keyword evidence="2" id="KW-0732">Signal</keyword>
<evidence type="ECO:0000256" key="2">
    <source>
        <dbReference type="SAM" id="SignalP"/>
    </source>
</evidence>
<protein>
    <submittedName>
        <fullName evidence="3">Uncharacterized protein</fullName>
    </submittedName>
</protein>
<dbReference type="Proteomes" id="UP000580654">
    <property type="component" value="Unassembled WGS sequence"/>
</dbReference>
<keyword evidence="4" id="KW-1185">Reference proteome</keyword>